<evidence type="ECO:0000313" key="2">
    <source>
        <dbReference type="EMBL" id="KDR68232.1"/>
    </source>
</evidence>
<feature type="region of interest" description="Disordered" evidence="1">
    <location>
        <begin position="106"/>
        <end position="140"/>
    </location>
</feature>
<evidence type="ECO:0000256" key="1">
    <source>
        <dbReference type="SAM" id="MobiDB-lite"/>
    </source>
</evidence>
<name>A0A067SDZ4_GALM3</name>
<organism evidence="2 3">
    <name type="scientific">Galerina marginata (strain CBS 339.88)</name>
    <dbReference type="NCBI Taxonomy" id="685588"/>
    <lineage>
        <taxon>Eukaryota</taxon>
        <taxon>Fungi</taxon>
        <taxon>Dikarya</taxon>
        <taxon>Basidiomycota</taxon>
        <taxon>Agaricomycotina</taxon>
        <taxon>Agaricomycetes</taxon>
        <taxon>Agaricomycetidae</taxon>
        <taxon>Agaricales</taxon>
        <taxon>Agaricineae</taxon>
        <taxon>Strophariaceae</taxon>
        <taxon>Galerina</taxon>
    </lineage>
</organism>
<protein>
    <submittedName>
        <fullName evidence="2">Uncharacterized protein</fullName>
    </submittedName>
</protein>
<sequence>MVYGLGSAGAELEEAKAARAWRRYCSSFCGSGSFQQYKHHARSPPPPSPLPSAALHTWLPKHLTSELRVRARPPSGSTSTAPVPLYTRPANVTKTLPQQLFTRLCPYPRASGSTTRPGTEMDRRKAEAVAGGQRRQRTSRGDNLEIQTLWSRDSGCTEPGKVTVRKPFSSPQPRIVLRHPGDREDSPSVWTMDVIISSIQFSSILAVGADIPLELHPILPAVPTPPRPSSPINKTKICAKGATPQAVPVLVFVLRSTIGSQRVWIHALSSKEEAAGRDGAGLQMLKKNSNSELQNKKLHSVGIQHCSNVNGEVEPEEDEAARAAAGGIGIGKMESNHRTSGQGGAVDVDRARASLGRHRFRVCMRPSQSTIRLSFQIVIGLRRLPASRVPATSIPAIHPARPISPAPRRAVLPYTR</sequence>
<proteinExistence type="predicted"/>
<accession>A0A067SDZ4</accession>
<keyword evidence="3" id="KW-1185">Reference proteome</keyword>
<gene>
    <name evidence="2" type="ORF">GALMADRAFT_215921</name>
</gene>
<reference evidence="3" key="1">
    <citation type="journal article" date="2014" name="Proc. Natl. Acad. Sci. U.S.A.">
        <title>Extensive sampling of basidiomycete genomes demonstrates inadequacy of the white-rot/brown-rot paradigm for wood decay fungi.</title>
        <authorList>
            <person name="Riley R."/>
            <person name="Salamov A.A."/>
            <person name="Brown D.W."/>
            <person name="Nagy L.G."/>
            <person name="Floudas D."/>
            <person name="Held B.W."/>
            <person name="Levasseur A."/>
            <person name="Lombard V."/>
            <person name="Morin E."/>
            <person name="Otillar R."/>
            <person name="Lindquist E.A."/>
            <person name="Sun H."/>
            <person name="LaButti K.M."/>
            <person name="Schmutz J."/>
            <person name="Jabbour D."/>
            <person name="Luo H."/>
            <person name="Baker S.E."/>
            <person name="Pisabarro A.G."/>
            <person name="Walton J.D."/>
            <person name="Blanchette R.A."/>
            <person name="Henrissat B."/>
            <person name="Martin F."/>
            <person name="Cullen D."/>
            <person name="Hibbett D.S."/>
            <person name="Grigoriev I.V."/>
        </authorList>
    </citation>
    <scope>NUCLEOTIDE SEQUENCE [LARGE SCALE GENOMIC DNA]</scope>
    <source>
        <strain evidence="3">CBS 339.88</strain>
    </source>
</reference>
<dbReference type="AlphaFoldDB" id="A0A067SDZ4"/>
<dbReference type="Proteomes" id="UP000027222">
    <property type="component" value="Unassembled WGS sequence"/>
</dbReference>
<dbReference type="HOGENOM" id="CLU_660645_0_0_1"/>
<dbReference type="EMBL" id="KL142409">
    <property type="protein sequence ID" value="KDR68232.1"/>
    <property type="molecule type" value="Genomic_DNA"/>
</dbReference>
<evidence type="ECO:0000313" key="3">
    <source>
        <dbReference type="Proteomes" id="UP000027222"/>
    </source>
</evidence>
<feature type="region of interest" description="Disordered" evidence="1">
    <location>
        <begin position="155"/>
        <end position="183"/>
    </location>
</feature>